<dbReference type="CDD" id="cd06185">
    <property type="entry name" value="PDR_like"/>
    <property type="match status" value="1"/>
</dbReference>
<comment type="similarity">
    <text evidence="9">Belongs to the PDR/VanB family. CntB subfamily.</text>
</comment>
<evidence type="ECO:0000256" key="5">
    <source>
        <dbReference type="ARBA" id="ARBA00022723"/>
    </source>
</evidence>
<comment type="cofactor">
    <cofactor evidence="9">
        <name>[2Fe-2S] cluster</name>
        <dbReference type="ChEBI" id="CHEBI:190135"/>
    </cofactor>
    <text evidence="9">Binds 1 2Fe-2S cluster.</text>
</comment>
<keyword evidence="4 9" id="KW-0001">2Fe-2S</keyword>
<dbReference type="Gene3D" id="3.10.20.30">
    <property type="match status" value="1"/>
</dbReference>
<dbReference type="InterPro" id="IPR050415">
    <property type="entry name" value="MRET"/>
</dbReference>
<accession>A0ABV3YYC3</accession>
<evidence type="ECO:0000256" key="9">
    <source>
        <dbReference type="HAMAP-Rule" id="MF_02098"/>
    </source>
</evidence>
<dbReference type="SUPFAM" id="SSF63380">
    <property type="entry name" value="Riboflavin synthase domain-like"/>
    <property type="match status" value="1"/>
</dbReference>
<dbReference type="Pfam" id="PF22290">
    <property type="entry name" value="DmmA-like_N"/>
    <property type="match status" value="1"/>
</dbReference>
<keyword evidence="9" id="KW-0520">NAD</keyword>
<evidence type="ECO:0000256" key="4">
    <source>
        <dbReference type="ARBA" id="ARBA00022714"/>
    </source>
</evidence>
<keyword evidence="3 9" id="KW-0288">FMN</keyword>
<feature type="domain" description="FAD-binding FR-type" evidence="11">
    <location>
        <begin position="5"/>
        <end position="110"/>
    </location>
</feature>
<name>A0ABV3YYC3_9PSED</name>
<evidence type="ECO:0000313" key="13">
    <source>
        <dbReference type="Proteomes" id="UP001560296"/>
    </source>
</evidence>
<evidence type="ECO:0000256" key="3">
    <source>
        <dbReference type="ARBA" id="ARBA00022643"/>
    </source>
</evidence>
<evidence type="ECO:0000256" key="7">
    <source>
        <dbReference type="ARBA" id="ARBA00023004"/>
    </source>
</evidence>
<evidence type="ECO:0000256" key="8">
    <source>
        <dbReference type="ARBA" id="ARBA00023014"/>
    </source>
</evidence>
<keyword evidence="7 9" id="KW-0408">Iron</keyword>
<evidence type="ECO:0000313" key="12">
    <source>
        <dbReference type="EMBL" id="MEX6503793.1"/>
    </source>
</evidence>
<comment type="cofactor">
    <cofactor evidence="1 9">
        <name>FMN</name>
        <dbReference type="ChEBI" id="CHEBI:58210"/>
    </cofactor>
</comment>
<dbReference type="Proteomes" id="UP001560296">
    <property type="component" value="Unassembled WGS sequence"/>
</dbReference>
<dbReference type="SUPFAM" id="SSF52343">
    <property type="entry name" value="Ferredoxin reductase-like, C-terminal NADP-linked domain"/>
    <property type="match status" value="1"/>
</dbReference>
<dbReference type="InterPro" id="IPR017927">
    <property type="entry name" value="FAD-bd_FR_type"/>
</dbReference>
<dbReference type="InterPro" id="IPR001041">
    <property type="entry name" value="2Fe-2S_ferredoxin-type"/>
</dbReference>
<dbReference type="SUPFAM" id="SSF54292">
    <property type="entry name" value="2Fe-2S ferredoxin-like"/>
    <property type="match status" value="1"/>
</dbReference>
<dbReference type="PROSITE" id="PS51384">
    <property type="entry name" value="FAD_FR"/>
    <property type="match status" value="1"/>
</dbReference>
<feature type="binding site" evidence="9">
    <location>
        <position position="309"/>
    </location>
    <ligand>
        <name>[2Fe-2S] cluster</name>
        <dbReference type="ChEBI" id="CHEBI:190135"/>
    </ligand>
</feature>
<keyword evidence="9" id="KW-0521">NADP</keyword>
<dbReference type="InterPro" id="IPR054582">
    <property type="entry name" value="DmmA-like_N"/>
</dbReference>
<keyword evidence="5 9" id="KW-0479">Metal-binding</keyword>
<feature type="binding site" evidence="9">
    <location>
        <position position="279"/>
    </location>
    <ligand>
        <name>[2Fe-2S] cluster</name>
        <dbReference type="ChEBI" id="CHEBI:190135"/>
    </ligand>
</feature>
<feature type="domain" description="2Fe-2S ferredoxin-type" evidence="10">
    <location>
        <begin position="234"/>
        <end position="326"/>
    </location>
</feature>
<dbReference type="InterPro" id="IPR036010">
    <property type="entry name" value="2Fe-2S_ferredoxin-like_sf"/>
</dbReference>
<dbReference type="PANTHER" id="PTHR47354:SF1">
    <property type="entry name" value="CARNITINE MONOOXYGENASE REDUCTASE SUBUNIT"/>
    <property type="match status" value="1"/>
</dbReference>
<protein>
    <recommendedName>
        <fullName evidence="9">Carnitine monooxygenase reductase subunit</fullName>
        <ecNumber evidence="9">1.14.13.239</ecNumber>
    </recommendedName>
    <alternativeName>
        <fullName evidence="9">Carnitine monooxygenase beta subunit</fullName>
    </alternativeName>
</protein>
<reference evidence="12 13" key="1">
    <citation type="submission" date="2024-07" db="EMBL/GenBank/DDBJ databases">
        <authorList>
            <person name="Li M."/>
        </authorList>
    </citation>
    <scope>NUCLEOTIDE SEQUENCE [LARGE SCALE GENOMIC DNA]</scope>
    <source>
        <strain evidence="12 13">25A3E</strain>
    </source>
</reference>
<dbReference type="PRINTS" id="PR00409">
    <property type="entry name" value="PHDIOXRDTASE"/>
</dbReference>
<comment type="catalytic activity">
    <reaction evidence="9">
        <text>(R)-carnitine + NADPH + O2 + H(+) = (3R)-3-hydroxy-4-oxobutanoate + trimethylamine + NADP(+) + H2O</text>
        <dbReference type="Rhea" id="RHEA:55368"/>
        <dbReference type="ChEBI" id="CHEBI:15377"/>
        <dbReference type="ChEBI" id="CHEBI:15378"/>
        <dbReference type="ChEBI" id="CHEBI:15379"/>
        <dbReference type="ChEBI" id="CHEBI:16347"/>
        <dbReference type="ChEBI" id="CHEBI:57783"/>
        <dbReference type="ChEBI" id="CHEBI:58349"/>
        <dbReference type="ChEBI" id="CHEBI:58389"/>
        <dbReference type="ChEBI" id="CHEBI:138809"/>
        <dbReference type="EC" id="1.14.13.239"/>
    </reaction>
</comment>
<feature type="binding site" evidence="9">
    <location>
        <position position="271"/>
    </location>
    <ligand>
        <name>[2Fe-2S] cluster</name>
        <dbReference type="ChEBI" id="CHEBI:190135"/>
    </ligand>
</feature>
<evidence type="ECO:0000256" key="6">
    <source>
        <dbReference type="ARBA" id="ARBA00023002"/>
    </source>
</evidence>
<dbReference type="EC" id="1.14.13.239" evidence="9"/>
<keyword evidence="8 9" id="KW-0411">Iron-sulfur</keyword>
<dbReference type="PROSITE" id="PS51085">
    <property type="entry name" value="2FE2S_FER_2"/>
    <property type="match status" value="1"/>
</dbReference>
<feature type="binding site" evidence="9">
    <location>
        <position position="276"/>
    </location>
    <ligand>
        <name>[2Fe-2S] cluster</name>
        <dbReference type="ChEBI" id="CHEBI:190135"/>
    </ligand>
</feature>
<dbReference type="HAMAP" id="MF_02098">
    <property type="entry name" value="Carnitine_monoox_B"/>
    <property type="match status" value="1"/>
</dbReference>
<dbReference type="Pfam" id="PF00111">
    <property type="entry name" value="Fer2"/>
    <property type="match status" value="1"/>
</dbReference>
<dbReference type="InterPro" id="IPR039261">
    <property type="entry name" value="FNR_nucleotide-bd"/>
</dbReference>
<gene>
    <name evidence="12" type="ORF">AB5S05_17140</name>
</gene>
<keyword evidence="13" id="KW-1185">Reference proteome</keyword>
<dbReference type="Gene3D" id="3.40.50.80">
    <property type="entry name" value="Nucleotide-binding domain of ferredoxin-NADP reductase (FNR) module"/>
    <property type="match status" value="1"/>
</dbReference>
<comment type="function">
    <text evidence="9">Converts carnitine to trimethylamine and malic semialdehyde.</text>
</comment>
<comment type="pathway">
    <text evidence="9">Amine and polyamine metabolism; carnitine metabolism.</text>
</comment>
<evidence type="ECO:0000256" key="1">
    <source>
        <dbReference type="ARBA" id="ARBA00001917"/>
    </source>
</evidence>
<dbReference type="InterPro" id="IPR017938">
    <property type="entry name" value="Riboflavin_synthase-like_b-brl"/>
</dbReference>
<organism evidence="12 13">
    <name type="scientific">Pseudomonas zhanjiangensis</name>
    <dbReference type="NCBI Taxonomy" id="3239015"/>
    <lineage>
        <taxon>Bacteria</taxon>
        <taxon>Pseudomonadati</taxon>
        <taxon>Pseudomonadota</taxon>
        <taxon>Gammaproteobacteria</taxon>
        <taxon>Pseudomonadales</taxon>
        <taxon>Pseudomonadaceae</taxon>
        <taxon>Pseudomonas</taxon>
    </lineage>
</organism>
<evidence type="ECO:0000256" key="2">
    <source>
        <dbReference type="ARBA" id="ARBA00022630"/>
    </source>
</evidence>
<dbReference type="InterPro" id="IPR006058">
    <property type="entry name" value="2Fe2S_fd_BS"/>
</dbReference>
<dbReference type="PANTHER" id="PTHR47354">
    <property type="entry name" value="NADH OXIDOREDUCTASE HCR"/>
    <property type="match status" value="1"/>
</dbReference>
<comment type="catalytic activity">
    <reaction evidence="9">
        <text>(R)-carnitine + NADH + O2 + H(+) = (3R)-3-hydroxy-4-oxobutanoate + trimethylamine + NAD(+) + H2O</text>
        <dbReference type="Rhea" id="RHEA:55396"/>
        <dbReference type="ChEBI" id="CHEBI:15377"/>
        <dbReference type="ChEBI" id="CHEBI:15378"/>
        <dbReference type="ChEBI" id="CHEBI:15379"/>
        <dbReference type="ChEBI" id="CHEBI:16347"/>
        <dbReference type="ChEBI" id="CHEBI:57540"/>
        <dbReference type="ChEBI" id="CHEBI:57945"/>
        <dbReference type="ChEBI" id="CHEBI:58389"/>
        <dbReference type="ChEBI" id="CHEBI:138809"/>
        <dbReference type="EC" id="1.14.13.239"/>
    </reaction>
</comment>
<evidence type="ECO:0000259" key="11">
    <source>
        <dbReference type="PROSITE" id="PS51384"/>
    </source>
</evidence>
<dbReference type="InterPro" id="IPR039003">
    <property type="entry name" value="Carnitine_monoox_B"/>
</dbReference>
<comment type="subunit">
    <text evidence="9">Composed of an oxygenase subunit and a reductase subunit.</text>
</comment>
<sequence length="347" mass="38000">MTVTEKLIPVQVTVVECITASIKRFTLATLDGRALPTFAGGSHVLVQMQQGIQRFTNAYSLVSAPDDTRHYQIAVQREEPSRGGSAFMHEQVRVGSTLLISAPNNLFALDRRADHHLLIAGGIGITPFLSHLPELAAAKASYALHYAARGEEQAGFYAELQDGPHAAHCHFYLASTGQRLSLQQLMGAQPSGTHVYVCGPRRLIDGVLAAARVLELDSHRVHYERFAQAPASGGEFTLELRRSGHRLQVPEGVSILQAIERANLTQVDCLCREGVCGTCETPILEGEAEHHDQYLSAEEKAAQRSMLICVSRARGSRLVLDLRWSRAEGAVCEYQGRLLDPVIVYLT</sequence>
<dbReference type="Gene3D" id="2.40.30.10">
    <property type="entry name" value="Translation factors"/>
    <property type="match status" value="1"/>
</dbReference>
<dbReference type="PROSITE" id="PS00197">
    <property type="entry name" value="2FE2S_FER_1"/>
    <property type="match status" value="1"/>
</dbReference>
<keyword evidence="2 9" id="KW-0285">Flavoprotein</keyword>
<dbReference type="RefSeq" id="WP_369288735.1">
    <property type="nucleotide sequence ID" value="NZ_JBFTEG010000015.1"/>
</dbReference>
<evidence type="ECO:0000259" key="10">
    <source>
        <dbReference type="PROSITE" id="PS51085"/>
    </source>
</evidence>
<dbReference type="EMBL" id="JBFTEG010000015">
    <property type="protein sequence ID" value="MEX6503793.1"/>
    <property type="molecule type" value="Genomic_DNA"/>
</dbReference>
<keyword evidence="6 9" id="KW-0560">Oxidoreductase</keyword>
<dbReference type="CDD" id="cd00207">
    <property type="entry name" value="fer2"/>
    <property type="match status" value="1"/>
</dbReference>
<dbReference type="InterPro" id="IPR012675">
    <property type="entry name" value="Beta-grasp_dom_sf"/>
</dbReference>
<proteinExistence type="inferred from homology"/>
<comment type="caution">
    <text evidence="12">The sequence shown here is derived from an EMBL/GenBank/DDBJ whole genome shotgun (WGS) entry which is preliminary data.</text>
</comment>